<evidence type="ECO:0000259" key="1">
    <source>
        <dbReference type="SMART" id="SM00587"/>
    </source>
</evidence>
<dbReference type="InterPro" id="IPR004119">
    <property type="entry name" value="EcKL"/>
</dbReference>
<comment type="caution">
    <text evidence="2">The sequence shown here is derived from an EMBL/GenBank/DDBJ whole genome shotgun (WGS) entry which is preliminary data.</text>
</comment>
<dbReference type="SMART" id="SM00587">
    <property type="entry name" value="CHK"/>
    <property type="match status" value="1"/>
</dbReference>
<dbReference type="InterPro" id="IPR015897">
    <property type="entry name" value="CHK_kinase-like"/>
</dbReference>
<organism evidence="2 3">
    <name type="scientific">Zophobas morio</name>
    <dbReference type="NCBI Taxonomy" id="2755281"/>
    <lineage>
        <taxon>Eukaryota</taxon>
        <taxon>Metazoa</taxon>
        <taxon>Ecdysozoa</taxon>
        <taxon>Arthropoda</taxon>
        <taxon>Hexapoda</taxon>
        <taxon>Insecta</taxon>
        <taxon>Pterygota</taxon>
        <taxon>Neoptera</taxon>
        <taxon>Endopterygota</taxon>
        <taxon>Coleoptera</taxon>
        <taxon>Polyphaga</taxon>
        <taxon>Cucujiformia</taxon>
        <taxon>Tenebrionidae</taxon>
        <taxon>Zophobas</taxon>
    </lineage>
</organism>
<accession>A0AA38INS7</accession>
<name>A0AA38INS7_9CUCU</name>
<dbReference type="EMBL" id="JALNTZ010000003">
    <property type="protein sequence ID" value="KAJ3658384.1"/>
    <property type="molecule type" value="Genomic_DNA"/>
</dbReference>
<gene>
    <name evidence="2" type="ORF">Zmor_010124</name>
</gene>
<proteinExistence type="predicted"/>
<dbReference type="SUPFAM" id="SSF56112">
    <property type="entry name" value="Protein kinase-like (PK-like)"/>
    <property type="match status" value="1"/>
</dbReference>
<evidence type="ECO:0000313" key="3">
    <source>
        <dbReference type="Proteomes" id="UP001168821"/>
    </source>
</evidence>
<keyword evidence="3" id="KW-1185">Reference proteome</keyword>
<protein>
    <recommendedName>
        <fullName evidence="1">CHK kinase-like domain-containing protein</fullName>
    </recommendedName>
</protein>
<dbReference type="Proteomes" id="UP001168821">
    <property type="component" value="Unassembled WGS sequence"/>
</dbReference>
<sequence length="377" mass="43848">MTPTQINNLEDLFRFHKDTRIVKHKATRLTAPGENYGSLMLKIDVAVETSAGLDEIHVVAKTVPPDETTQQMFNTEKTFRNEIAFYKEMVPLWQSFQREHGVKDVIDCFPKYYCSRLNLNCDTTRVDSNGVLLLENLKVAGYENVERTQGFDLNAAKLVVRDLAHLHSVALALRLQKPSIFETQVLPYLSPWRVSVDFHYKTKAKLEKKIGTIPELESLKERILVAFDQKLKPSECREPFATVIHNDCWVNNTMECAYASPAKDLVFFLFSSVKNQVLEKHYQELVEWYYQTFVSMLKQLGCDLRLFSFEGLERELDFEARHSQFGHLMFMLYPIFAPKNDKLAECSPADLLEIVPTELHKDKFFFIVQQFAKRKWI</sequence>
<dbReference type="InterPro" id="IPR011009">
    <property type="entry name" value="Kinase-like_dom_sf"/>
</dbReference>
<reference evidence="2" key="1">
    <citation type="journal article" date="2023" name="G3 (Bethesda)">
        <title>Whole genome assemblies of Zophobas morio and Tenebrio molitor.</title>
        <authorList>
            <person name="Kaur S."/>
            <person name="Stinson S.A."/>
            <person name="diCenzo G.C."/>
        </authorList>
    </citation>
    <scope>NUCLEOTIDE SEQUENCE</scope>
    <source>
        <strain evidence="2">QUZm001</strain>
    </source>
</reference>
<dbReference type="Pfam" id="PF02958">
    <property type="entry name" value="EcKL"/>
    <property type="match status" value="2"/>
</dbReference>
<dbReference type="PANTHER" id="PTHR11012:SF55">
    <property type="entry name" value="BHLH DOMAIN-CONTAINING PROTEIN"/>
    <property type="match status" value="1"/>
</dbReference>
<dbReference type="AlphaFoldDB" id="A0AA38INS7"/>
<evidence type="ECO:0000313" key="2">
    <source>
        <dbReference type="EMBL" id="KAJ3658384.1"/>
    </source>
</evidence>
<dbReference type="PANTHER" id="PTHR11012">
    <property type="entry name" value="PROTEIN KINASE-LIKE DOMAIN-CONTAINING"/>
    <property type="match status" value="1"/>
</dbReference>
<feature type="domain" description="CHK kinase-like" evidence="1">
    <location>
        <begin position="132"/>
        <end position="299"/>
    </location>
</feature>